<feature type="region of interest" description="Disordered" evidence="1">
    <location>
        <begin position="291"/>
        <end position="322"/>
    </location>
</feature>
<keyword evidence="2" id="KW-0812">Transmembrane</keyword>
<dbReference type="EMBL" id="LUEZ02000113">
    <property type="protein sequence ID" value="RDB17056.1"/>
    <property type="molecule type" value="Genomic_DNA"/>
</dbReference>
<accession>A0A369JDX8</accession>
<evidence type="ECO:0000313" key="4">
    <source>
        <dbReference type="Proteomes" id="UP000076154"/>
    </source>
</evidence>
<keyword evidence="4" id="KW-1185">Reference proteome</keyword>
<evidence type="ECO:0000256" key="1">
    <source>
        <dbReference type="SAM" id="MobiDB-lite"/>
    </source>
</evidence>
<evidence type="ECO:0000313" key="3">
    <source>
        <dbReference type="EMBL" id="RDB17056.1"/>
    </source>
</evidence>
<feature type="transmembrane region" description="Helical" evidence="2">
    <location>
        <begin position="106"/>
        <end position="135"/>
    </location>
</feature>
<sequence length="322" mass="34735">MVQDTPIEIASFVHVESESSTSNQTPGDADWLHDFIHGEICKTCGNQIPTGIRHSPSYIDIPCTFTSLSFLPLLAFLSISLFIVLLVAIVAVSVGAFLVLALQFNLALICALTVILLAMLSALITALLVSAAFVFKTAKGSFQHFAEISSQYDWDTLPSSLNAYVVNLAPGWRTVVVDQASKISIAFSQIPLKKYRDKVAELLCAIPWQQSFDFVMAGAQTALSALQTGFSVVRLLASFLQVVLLASKSLFLILKASVTFCWSFLTSHATPAEVPVPPVSEEALELMEAIGASSSRSSSSFGIHKRAGKTPVSESEETDEKI</sequence>
<dbReference type="Proteomes" id="UP000076154">
    <property type="component" value="Unassembled WGS sequence"/>
</dbReference>
<proteinExistence type="predicted"/>
<feature type="transmembrane region" description="Helical" evidence="2">
    <location>
        <begin position="73"/>
        <end position="100"/>
    </location>
</feature>
<keyword evidence="2" id="KW-0472">Membrane</keyword>
<comment type="caution">
    <text evidence="3">The sequence shown here is derived from an EMBL/GenBank/DDBJ whole genome shotgun (WGS) entry which is preliminary data.</text>
</comment>
<gene>
    <name evidence="3" type="ORF">Hypma_001777</name>
</gene>
<reference evidence="3" key="1">
    <citation type="submission" date="2018-04" db="EMBL/GenBank/DDBJ databases">
        <title>Whole genome sequencing of Hypsizygus marmoreus.</title>
        <authorList>
            <person name="Choi I.-G."/>
            <person name="Min B."/>
            <person name="Kim J.-G."/>
            <person name="Kim S."/>
            <person name="Oh Y.-L."/>
            <person name="Kong W.-S."/>
            <person name="Park H."/>
            <person name="Jeong J."/>
            <person name="Song E.-S."/>
        </authorList>
    </citation>
    <scope>NUCLEOTIDE SEQUENCE [LARGE SCALE GENOMIC DNA]</scope>
    <source>
        <strain evidence="3">51987-8</strain>
    </source>
</reference>
<dbReference type="AlphaFoldDB" id="A0A369JDX8"/>
<evidence type="ECO:0000256" key="2">
    <source>
        <dbReference type="SAM" id="Phobius"/>
    </source>
</evidence>
<dbReference type="InParanoid" id="A0A369JDX8"/>
<name>A0A369JDX8_HYPMA</name>
<organism evidence="3 4">
    <name type="scientific">Hypsizygus marmoreus</name>
    <name type="common">White beech mushroom</name>
    <name type="synonym">Agaricus marmoreus</name>
    <dbReference type="NCBI Taxonomy" id="39966"/>
    <lineage>
        <taxon>Eukaryota</taxon>
        <taxon>Fungi</taxon>
        <taxon>Dikarya</taxon>
        <taxon>Basidiomycota</taxon>
        <taxon>Agaricomycotina</taxon>
        <taxon>Agaricomycetes</taxon>
        <taxon>Agaricomycetidae</taxon>
        <taxon>Agaricales</taxon>
        <taxon>Tricholomatineae</taxon>
        <taxon>Lyophyllaceae</taxon>
        <taxon>Hypsizygus</taxon>
    </lineage>
</organism>
<keyword evidence="2" id="KW-1133">Transmembrane helix</keyword>
<protein>
    <submittedName>
        <fullName evidence="3">Uncharacterized protein</fullName>
    </submittedName>
</protein>